<dbReference type="Gene3D" id="3.40.50.720">
    <property type="entry name" value="NAD(P)-binding Rossmann-like Domain"/>
    <property type="match status" value="1"/>
</dbReference>
<feature type="domain" description="Capsular polysaccharide assembling protein CapF C-terminal" evidence="2">
    <location>
        <begin position="262"/>
        <end position="372"/>
    </location>
</feature>
<evidence type="ECO:0000259" key="1">
    <source>
        <dbReference type="Pfam" id="PF01370"/>
    </source>
</evidence>
<evidence type="ECO:0000313" key="4">
    <source>
        <dbReference type="Proteomes" id="UP001157126"/>
    </source>
</evidence>
<dbReference type="InterPro" id="IPR014710">
    <property type="entry name" value="RmlC-like_jellyroll"/>
</dbReference>
<dbReference type="SUPFAM" id="SSF51182">
    <property type="entry name" value="RmlC-like cupins"/>
    <property type="match status" value="1"/>
</dbReference>
<dbReference type="SUPFAM" id="SSF51735">
    <property type="entry name" value="NAD(P)-binding Rossmann-fold domains"/>
    <property type="match status" value="1"/>
</dbReference>
<organism evidence="3 4">
    <name type="scientific">Mobilicoccus caccae</name>
    <dbReference type="NCBI Taxonomy" id="1859295"/>
    <lineage>
        <taxon>Bacteria</taxon>
        <taxon>Bacillati</taxon>
        <taxon>Actinomycetota</taxon>
        <taxon>Actinomycetes</taxon>
        <taxon>Micrococcales</taxon>
        <taxon>Dermatophilaceae</taxon>
        <taxon>Mobilicoccus</taxon>
    </lineage>
</organism>
<dbReference type="InterPro" id="IPR001509">
    <property type="entry name" value="Epimerase_deHydtase"/>
</dbReference>
<reference evidence="4" key="1">
    <citation type="journal article" date="2019" name="Int. J. Syst. Evol. Microbiol.">
        <title>The Global Catalogue of Microorganisms (GCM) 10K type strain sequencing project: providing services to taxonomists for standard genome sequencing and annotation.</title>
        <authorList>
            <consortium name="The Broad Institute Genomics Platform"/>
            <consortium name="The Broad Institute Genome Sequencing Center for Infectious Disease"/>
            <person name="Wu L."/>
            <person name="Ma J."/>
        </authorList>
    </citation>
    <scope>NUCLEOTIDE SEQUENCE [LARGE SCALE GENOMIC DNA]</scope>
    <source>
        <strain evidence="4">NBRC 113072</strain>
    </source>
</reference>
<dbReference type="Pfam" id="PF01370">
    <property type="entry name" value="Epimerase"/>
    <property type="match status" value="1"/>
</dbReference>
<dbReference type="CDD" id="cd07007">
    <property type="entry name" value="cupin_CapF-like_C"/>
    <property type="match status" value="1"/>
</dbReference>
<dbReference type="InterPro" id="IPR036291">
    <property type="entry name" value="NAD(P)-bd_dom_sf"/>
</dbReference>
<dbReference type="Gene3D" id="2.60.120.10">
    <property type="entry name" value="Jelly Rolls"/>
    <property type="match status" value="1"/>
</dbReference>
<dbReference type="PANTHER" id="PTHR43245">
    <property type="entry name" value="BIFUNCTIONAL POLYMYXIN RESISTANCE PROTEIN ARNA"/>
    <property type="match status" value="1"/>
</dbReference>
<comment type="caution">
    <text evidence="3">The sequence shown here is derived from an EMBL/GenBank/DDBJ whole genome shotgun (WGS) entry which is preliminary data.</text>
</comment>
<evidence type="ECO:0000259" key="2">
    <source>
        <dbReference type="Pfam" id="PF14667"/>
    </source>
</evidence>
<dbReference type="InterPro" id="IPR011051">
    <property type="entry name" value="RmlC_Cupin_sf"/>
</dbReference>
<keyword evidence="4" id="KW-1185">Reference proteome</keyword>
<dbReference type="EMBL" id="BSUO01000001">
    <property type="protein sequence ID" value="GMA38669.1"/>
    <property type="molecule type" value="Genomic_DNA"/>
</dbReference>
<dbReference type="Proteomes" id="UP001157126">
    <property type="component" value="Unassembled WGS sequence"/>
</dbReference>
<dbReference type="RefSeq" id="WP_284302728.1">
    <property type="nucleotide sequence ID" value="NZ_BSUO01000001.1"/>
</dbReference>
<dbReference type="InterPro" id="IPR029303">
    <property type="entry name" value="CapF_C"/>
</dbReference>
<sequence length="388" mass="42288">MRIVVTGANGFLGLHTRTRLLLTRPDDVVVPVGRAQWEALPDLLCDADAVLHLAGYNRGDDADLADGNTALAEELVRALEAARATPTVVYAGSTYVDEGHWGADSPYATGKRRAGDVLRAWGERAGAAVREVRFTGLFGEHGRPHYNSFVATFAHLVATGGTPKIVGDRELPLLHVQDAAAALLAAMDTDEVSTTGGSEPIRPPGRPTLISEVAQRFTHMHRIYAPVGEIPALTGEFDVHLFNTLRAAMWPQAYPLRPVPRSDQRGTLVETIRVHGGTGQAFVSSTNPGFTRGDHVHLHKIERFQVLSGTGLIRLRRVLSDEVLEFRVTGDEPAVIDMPTHWTHSIENIGDDELVTSFWTNELFDPDRPDTYPLPVLTGRDRPTSAAS</sequence>
<dbReference type="PANTHER" id="PTHR43245:SF55">
    <property type="entry name" value="NAD(P)-BINDING DOMAIN-CONTAINING PROTEIN"/>
    <property type="match status" value="1"/>
</dbReference>
<evidence type="ECO:0000313" key="3">
    <source>
        <dbReference type="EMBL" id="GMA38669.1"/>
    </source>
</evidence>
<name>A0ABQ6IPM8_9MICO</name>
<accession>A0ABQ6IPM8</accession>
<proteinExistence type="predicted"/>
<dbReference type="Pfam" id="PF14667">
    <property type="entry name" value="Polysacc_synt_C"/>
    <property type="match status" value="1"/>
</dbReference>
<dbReference type="InterPro" id="IPR050177">
    <property type="entry name" value="Lipid_A_modif_metabolic_enz"/>
</dbReference>
<feature type="domain" description="NAD-dependent epimerase/dehydratase" evidence="1">
    <location>
        <begin position="3"/>
        <end position="190"/>
    </location>
</feature>
<protein>
    <submittedName>
        <fullName evidence="3">Epimerase</fullName>
    </submittedName>
</protein>
<gene>
    <name evidence="3" type="primary">fnlB</name>
    <name evidence="3" type="ORF">GCM10025883_07140</name>
</gene>